<organism evidence="1 2">
    <name type="scientific">Cirrhinus mrigala</name>
    <name type="common">Mrigala</name>
    <dbReference type="NCBI Taxonomy" id="683832"/>
    <lineage>
        <taxon>Eukaryota</taxon>
        <taxon>Metazoa</taxon>
        <taxon>Chordata</taxon>
        <taxon>Craniata</taxon>
        <taxon>Vertebrata</taxon>
        <taxon>Euteleostomi</taxon>
        <taxon>Actinopterygii</taxon>
        <taxon>Neopterygii</taxon>
        <taxon>Teleostei</taxon>
        <taxon>Ostariophysi</taxon>
        <taxon>Cypriniformes</taxon>
        <taxon>Cyprinidae</taxon>
        <taxon>Labeoninae</taxon>
        <taxon>Labeonini</taxon>
        <taxon>Cirrhinus</taxon>
    </lineage>
</organism>
<name>A0ABD0NQU4_CIRMR</name>
<proteinExistence type="predicted"/>
<protein>
    <submittedName>
        <fullName evidence="1">Uncharacterized protein</fullName>
    </submittedName>
</protein>
<comment type="caution">
    <text evidence="1">The sequence shown here is derived from an EMBL/GenBank/DDBJ whole genome shotgun (WGS) entry which is preliminary data.</text>
</comment>
<sequence length="57" mass="6401">SRWRACPALPWQGHYLWSGGLLPVPESPYFGGHWPAQPGSGLRLWPDLQGLNHLRAL</sequence>
<feature type="non-terminal residue" evidence="1">
    <location>
        <position position="57"/>
    </location>
</feature>
<reference evidence="1 2" key="1">
    <citation type="submission" date="2024-05" db="EMBL/GenBank/DDBJ databases">
        <title>Genome sequencing and assembly of Indian major carp, Cirrhinus mrigala (Hamilton, 1822).</title>
        <authorList>
            <person name="Mohindra V."/>
            <person name="Chowdhury L.M."/>
            <person name="Lal K."/>
            <person name="Jena J.K."/>
        </authorList>
    </citation>
    <scope>NUCLEOTIDE SEQUENCE [LARGE SCALE GENOMIC DNA]</scope>
    <source>
        <strain evidence="1">CM1030</strain>
        <tissue evidence="1">Blood</tissue>
    </source>
</reference>
<dbReference type="AlphaFoldDB" id="A0ABD0NQU4"/>
<dbReference type="EMBL" id="JAMKFB020000021">
    <property type="protein sequence ID" value="KAL0162708.1"/>
    <property type="molecule type" value="Genomic_DNA"/>
</dbReference>
<dbReference type="Proteomes" id="UP001529510">
    <property type="component" value="Unassembled WGS sequence"/>
</dbReference>
<keyword evidence="2" id="KW-1185">Reference proteome</keyword>
<evidence type="ECO:0000313" key="2">
    <source>
        <dbReference type="Proteomes" id="UP001529510"/>
    </source>
</evidence>
<accession>A0ABD0NQU4</accession>
<gene>
    <name evidence="1" type="ORF">M9458_042104</name>
</gene>
<evidence type="ECO:0000313" key="1">
    <source>
        <dbReference type="EMBL" id="KAL0162708.1"/>
    </source>
</evidence>
<feature type="non-terminal residue" evidence="1">
    <location>
        <position position="1"/>
    </location>
</feature>